<gene>
    <name evidence="1" type="ORF">DFR42_11626</name>
</gene>
<dbReference type="Proteomes" id="UP000247792">
    <property type="component" value="Unassembled WGS sequence"/>
</dbReference>
<comment type="caution">
    <text evidence="1">The sequence shown here is derived from an EMBL/GenBank/DDBJ whole genome shotgun (WGS) entry which is preliminary data.</text>
</comment>
<accession>A0A318ISH5</accession>
<dbReference type="PANTHER" id="PTHR12475">
    <property type="match status" value="1"/>
</dbReference>
<sequence>MLKWSKHLPACCFVSCTINRFRLNLVKLSRRWKHRPDYSVRHLCLKGVAVSGLIRNVFTILHALFIYGFGRKRTSVADGVCSHFWIGPWDTGIKTLKSDKYFQLAESAQIDFVIRAGLLGPMLASGTAFVNVSQLVSFMKPVYLFQRVQVLTHIIYADEKYTYFSHQFYIRESLHAELLVKMKFKRKRLTVEPFSLLQMRFDELPAQLIAWNQTLQAMAPAGRAPE</sequence>
<dbReference type="EMBL" id="QJKB01000016">
    <property type="protein sequence ID" value="PXX37331.1"/>
    <property type="molecule type" value="Genomic_DNA"/>
</dbReference>
<dbReference type="InterPro" id="IPR029069">
    <property type="entry name" value="HotDog_dom_sf"/>
</dbReference>
<proteinExistence type="predicted"/>
<keyword evidence="2" id="KW-1185">Reference proteome</keyword>
<evidence type="ECO:0000313" key="2">
    <source>
        <dbReference type="Proteomes" id="UP000247792"/>
    </source>
</evidence>
<evidence type="ECO:0000313" key="1">
    <source>
        <dbReference type="EMBL" id="PXX37331.1"/>
    </source>
</evidence>
<dbReference type="InterPro" id="IPR051490">
    <property type="entry name" value="THEM6_lcsJ_thioesterase"/>
</dbReference>
<dbReference type="Gene3D" id="3.10.129.10">
    <property type="entry name" value="Hotdog Thioesterase"/>
    <property type="match status" value="1"/>
</dbReference>
<organism evidence="1 2">
    <name type="scientific">Undibacterium pigrum</name>
    <dbReference type="NCBI Taxonomy" id="401470"/>
    <lineage>
        <taxon>Bacteria</taxon>
        <taxon>Pseudomonadati</taxon>
        <taxon>Pseudomonadota</taxon>
        <taxon>Betaproteobacteria</taxon>
        <taxon>Burkholderiales</taxon>
        <taxon>Oxalobacteraceae</taxon>
        <taxon>Undibacterium</taxon>
    </lineage>
</organism>
<dbReference type="Pfam" id="PF13279">
    <property type="entry name" value="4HBT_2"/>
    <property type="match status" value="1"/>
</dbReference>
<dbReference type="PANTHER" id="PTHR12475:SF4">
    <property type="entry name" value="PROTEIN THEM6"/>
    <property type="match status" value="1"/>
</dbReference>
<name>A0A318ISH5_9BURK</name>
<protein>
    <submittedName>
        <fullName evidence="1">Acyl-CoA thioesterase FadM</fullName>
    </submittedName>
</protein>
<dbReference type="SUPFAM" id="SSF54637">
    <property type="entry name" value="Thioesterase/thiol ester dehydrase-isomerase"/>
    <property type="match status" value="1"/>
</dbReference>
<reference evidence="1 2" key="1">
    <citation type="submission" date="2018-05" db="EMBL/GenBank/DDBJ databases">
        <title>Genomic Encyclopedia of Type Strains, Phase IV (KMG-IV): sequencing the most valuable type-strain genomes for metagenomic binning, comparative biology and taxonomic classification.</title>
        <authorList>
            <person name="Goeker M."/>
        </authorList>
    </citation>
    <scope>NUCLEOTIDE SEQUENCE [LARGE SCALE GENOMIC DNA]</scope>
    <source>
        <strain evidence="1 2">DSM 19792</strain>
    </source>
</reference>
<dbReference type="AlphaFoldDB" id="A0A318ISH5"/>